<proteinExistence type="predicted"/>
<protein>
    <submittedName>
        <fullName evidence="1">Trehalose PTS system, IIABC components</fullName>
    </submittedName>
</protein>
<name>A0A4M9XRR2_STREE</name>
<reference evidence="1 2" key="1">
    <citation type="submission" date="2019-04" db="EMBL/GenBank/DDBJ databases">
        <authorList>
            <consortium name="Pathogen Informatics"/>
        </authorList>
    </citation>
    <scope>NUCLEOTIDE SEQUENCE [LARGE SCALE GENOMIC DNA]</scope>
    <source>
        <strain evidence="1 2">GPSC148</strain>
    </source>
</reference>
<gene>
    <name evidence="1" type="primary">treP_1</name>
    <name evidence="1" type="ORF">SAMEA3390019_01164</name>
</gene>
<organism evidence="1 2">
    <name type="scientific">Streptococcus pneumoniae</name>
    <dbReference type="NCBI Taxonomy" id="1313"/>
    <lineage>
        <taxon>Bacteria</taxon>
        <taxon>Bacillati</taxon>
        <taxon>Bacillota</taxon>
        <taxon>Bacilli</taxon>
        <taxon>Lactobacillales</taxon>
        <taxon>Streptococcaceae</taxon>
        <taxon>Streptococcus</taxon>
    </lineage>
</organism>
<dbReference type="EMBL" id="CABBMN010000008">
    <property type="protein sequence ID" value="VSC31600.1"/>
    <property type="molecule type" value="Genomic_DNA"/>
</dbReference>
<accession>A0A4M9XRR2</accession>
<evidence type="ECO:0000313" key="1">
    <source>
        <dbReference type="EMBL" id="VSC31600.1"/>
    </source>
</evidence>
<evidence type="ECO:0000313" key="2">
    <source>
        <dbReference type="Proteomes" id="UP000311674"/>
    </source>
</evidence>
<dbReference type="Proteomes" id="UP000311674">
    <property type="component" value="Unassembled WGS sequence"/>
</dbReference>
<sequence>MSFDIEIIKDVGLVTETPVIITNQDAYIETITGTHSTTIQAGEALMVATRI</sequence>
<dbReference type="AlphaFoldDB" id="A0A4M9XRR2"/>